<evidence type="ECO:0000313" key="3">
    <source>
        <dbReference type="Proteomes" id="UP001396898"/>
    </source>
</evidence>
<feature type="region of interest" description="Disordered" evidence="1">
    <location>
        <begin position="223"/>
        <end position="253"/>
    </location>
</feature>
<accession>A0ABR1R4N9</accession>
<dbReference type="Proteomes" id="UP001396898">
    <property type="component" value="Unassembled WGS sequence"/>
</dbReference>
<evidence type="ECO:0000313" key="2">
    <source>
        <dbReference type="EMBL" id="KAK7999182.1"/>
    </source>
</evidence>
<comment type="caution">
    <text evidence="2">The sequence shown here is derived from an EMBL/GenBank/DDBJ whole genome shotgun (WGS) entry which is preliminary data.</text>
</comment>
<organism evidence="2 3">
    <name type="scientific">Apiospora marii</name>
    <dbReference type="NCBI Taxonomy" id="335849"/>
    <lineage>
        <taxon>Eukaryota</taxon>
        <taxon>Fungi</taxon>
        <taxon>Dikarya</taxon>
        <taxon>Ascomycota</taxon>
        <taxon>Pezizomycotina</taxon>
        <taxon>Sordariomycetes</taxon>
        <taxon>Xylariomycetidae</taxon>
        <taxon>Amphisphaeriales</taxon>
        <taxon>Apiosporaceae</taxon>
        <taxon>Apiospora</taxon>
    </lineage>
</organism>
<dbReference type="EMBL" id="JAQQWI010000019">
    <property type="protein sequence ID" value="KAK7999182.1"/>
    <property type="molecule type" value="Genomic_DNA"/>
</dbReference>
<keyword evidence="3" id="KW-1185">Reference proteome</keyword>
<evidence type="ECO:0000256" key="1">
    <source>
        <dbReference type="SAM" id="MobiDB-lite"/>
    </source>
</evidence>
<protein>
    <submittedName>
        <fullName evidence="2">Uncharacterized protein</fullName>
    </submittedName>
</protein>
<name>A0ABR1R4N9_9PEZI</name>
<sequence>MLNNHKEVLADAKAWEKAFRLLIEEREKKYYDFQWVLDTETNSESMDELRIAAARSLAPPVGTYESMGADISLVATAVVGGDEDPVARSPTLVEFKKRCDPRPFSLTEPLDASGDPIPLDLESVLANVERIMEGFEEDEGYQGELELAIAHLAPAVLAGAYARAASEEERQEPLYFVVGHDAMLESNADASRVRQLANWGWIDDRWAWIDARKNSETKGQFFREPYPEQYRQEGCQPRSPRQGHGEGISRHYT</sequence>
<reference evidence="2 3" key="1">
    <citation type="submission" date="2023-01" db="EMBL/GenBank/DDBJ databases">
        <title>Analysis of 21 Apiospora genomes using comparative genomics revels a genus with tremendous synthesis potential of carbohydrate active enzymes and secondary metabolites.</title>
        <authorList>
            <person name="Sorensen T."/>
        </authorList>
    </citation>
    <scope>NUCLEOTIDE SEQUENCE [LARGE SCALE GENOMIC DNA]</scope>
    <source>
        <strain evidence="2 3">CBS 20057</strain>
    </source>
</reference>
<gene>
    <name evidence="2" type="ORF">PG991_014857</name>
</gene>
<feature type="compositionally biased region" description="Basic and acidic residues" evidence="1">
    <location>
        <begin position="243"/>
        <end position="253"/>
    </location>
</feature>
<proteinExistence type="predicted"/>